<keyword evidence="3" id="KW-1185">Reference proteome</keyword>
<proteinExistence type="predicted"/>
<accession>A0A398CDS7</accession>
<dbReference type="NCBIfam" id="TIGR02206">
    <property type="entry name" value="intg_mem_TP0381"/>
    <property type="match status" value="1"/>
</dbReference>
<organism evidence="2 3">
    <name type="scientific">Cohnella faecalis</name>
    <dbReference type="NCBI Taxonomy" id="2315694"/>
    <lineage>
        <taxon>Bacteria</taxon>
        <taxon>Bacillati</taxon>
        <taxon>Bacillota</taxon>
        <taxon>Bacilli</taxon>
        <taxon>Bacillales</taxon>
        <taxon>Paenibacillaceae</taxon>
        <taxon>Cohnella</taxon>
    </lineage>
</organism>
<dbReference type="EMBL" id="QXJM01000048">
    <property type="protein sequence ID" value="RIE00790.1"/>
    <property type="molecule type" value="Genomic_DNA"/>
</dbReference>
<evidence type="ECO:0000313" key="3">
    <source>
        <dbReference type="Proteomes" id="UP000266340"/>
    </source>
</evidence>
<feature type="transmembrane region" description="Helical" evidence="1">
    <location>
        <begin position="200"/>
        <end position="219"/>
    </location>
</feature>
<feature type="transmembrane region" description="Helical" evidence="1">
    <location>
        <begin position="65"/>
        <end position="85"/>
    </location>
</feature>
<keyword evidence="1" id="KW-0812">Transmembrane</keyword>
<feature type="transmembrane region" description="Helical" evidence="1">
    <location>
        <begin position="6"/>
        <end position="27"/>
    </location>
</feature>
<feature type="transmembrane region" description="Helical" evidence="1">
    <location>
        <begin position="123"/>
        <end position="146"/>
    </location>
</feature>
<evidence type="ECO:0000313" key="2">
    <source>
        <dbReference type="EMBL" id="RIE00790.1"/>
    </source>
</evidence>
<evidence type="ECO:0000256" key="1">
    <source>
        <dbReference type="SAM" id="Phobius"/>
    </source>
</evidence>
<reference evidence="2 3" key="1">
    <citation type="submission" date="2018-09" db="EMBL/GenBank/DDBJ databases">
        <title>Cohnella cavernae sp. nov., isolated from a karst cave.</title>
        <authorList>
            <person name="Zhu H."/>
        </authorList>
    </citation>
    <scope>NUCLEOTIDE SEQUENCE [LARGE SCALE GENOMIC DNA]</scope>
    <source>
        <strain evidence="2 3">K2E09-144</strain>
    </source>
</reference>
<dbReference type="InterPro" id="IPR011737">
    <property type="entry name" value="CHP02206_TP0381"/>
</dbReference>
<name>A0A398CDS7_9BACL</name>
<sequence>MGFEAFSPAHWAALAVAAVVVAAIVLGRNRLRSPRANRAVRIGLAATLAGCEAALQASYAMAGEWGYEALPFQLCSIMVWLSAVLCFWRNRVLYEIVFFLGILGALQALLTPNLDETFPQFRYFHFFAGHIAIVAVPVLLTAVDGYRPNFRSALRALGWLHLLAIPAAITNAAVGTNFMFLARKPSTASLLDLLAPWPWYLLELELVAIALCLLLLAIVRLTDRVMKAKAHSKEVERT</sequence>
<gene>
    <name evidence="2" type="ORF">D3H35_26740</name>
</gene>
<dbReference type="AlphaFoldDB" id="A0A398CDS7"/>
<keyword evidence="1" id="KW-0472">Membrane</keyword>
<feature type="transmembrane region" description="Helical" evidence="1">
    <location>
        <begin position="92"/>
        <end position="111"/>
    </location>
</feature>
<keyword evidence="1" id="KW-1133">Transmembrane helix</keyword>
<dbReference type="OrthoDB" id="9813172at2"/>
<dbReference type="Proteomes" id="UP000266340">
    <property type="component" value="Unassembled WGS sequence"/>
</dbReference>
<feature type="transmembrane region" description="Helical" evidence="1">
    <location>
        <begin position="158"/>
        <end position="180"/>
    </location>
</feature>
<dbReference type="Pfam" id="PF14808">
    <property type="entry name" value="TMEM164"/>
    <property type="match status" value="1"/>
</dbReference>
<dbReference type="RefSeq" id="WP_119152185.1">
    <property type="nucleotide sequence ID" value="NZ_JBHSOV010000011.1"/>
</dbReference>
<feature type="transmembrane region" description="Helical" evidence="1">
    <location>
        <begin position="39"/>
        <end position="59"/>
    </location>
</feature>
<protein>
    <submittedName>
        <fullName evidence="2">TIGR02206 family membrane protein</fullName>
    </submittedName>
</protein>
<comment type="caution">
    <text evidence="2">The sequence shown here is derived from an EMBL/GenBank/DDBJ whole genome shotgun (WGS) entry which is preliminary data.</text>
</comment>